<sequence length="350" mass="38760">MLLLIFYLCLAILVSFLCSVLEAVLLSITPSYAASLAQKGSRLGVKVKELKQNVDKPLSAILSLNTIAHTIGAAGVGAQASLVFGAEYLGYVSGVLTLLILILSEIIPKSIGAAYWKQLTPFTVNVLNVITKVLYPLVLISQVITKWLASSKEEASITRGELAVMTDIGEKEGVFQEGESRVIKNMLRFNSILVKDVMTPRTVVLAADENLTVQELFDDKKFLRVSRIPIYQQNIDQVVGFIHKHDLLDKMASDERNVPLSAIKRKIMIIPEETRIPALFEQFLKKREHIALSVDQYGGMSGIVTMEDVLETLLGLEIVDEFDSTQDMQALAREQWKARASKLGFPPDVK</sequence>
<evidence type="ECO:0000256" key="4">
    <source>
        <dbReference type="ARBA" id="ARBA00022989"/>
    </source>
</evidence>
<evidence type="ECO:0000256" key="7">
    <source>
        <dbReference type="PROSITE-ProRule" id="PRU00703"/>
    </source>
</evidence>
<accession>A1ZJD2</accession>
<feature type="transmembrane region" description="Helical" evidence="9">
    <location>
        <begin position="88"/>
        <end position="107"/>
    </location>
</feature>
<gene>
    <name evidence="12" type="ORF">M23134_00552</name>
</gene>
<dbReference type="InterPro" id="IPR044751">
    <property type="entry name" value="Ion_transp-like_CBS"/>
</dbReference>
<keyword evidence="2 8" id="KW-0812">Transmembrane</keyword>
<dbReference type="eggNOG" id="COG1253">
    <property type="taxonomic scope" value="Bacteria"/>
</dbReference>
<dbReference type="Pfam" id="PF01595">
    <property type="entry name" value="CNNM"/>
    <property type="match status" value="1"/>
</dbReference>
<name>A1ZJD2_MICM2</name>
<dbReference type="GO" id="GO:0005886">
    <property type="term" value="C:plasma membrane"/>
    <property type="evidence" value="ECO:0007669"/>
    <property type="project" value="TreeGrafter"/>
</dbReference>
<dbReference type="PANTHER" id="PTHR22777">
    <property type="entry name" value="HEMOLYSIN-RELATED"/>
    <property type="match status" value="1"/>
</dbReference>
<keyword evidence="5 7" id="KW-0129">CBS domain</keyword>
<evidence type="ECO:0000256" key="1">
    <source>
        <dbReference type="ARBA" id="ARBA00004141"/>
    </source>
</evidence>
<comment type="caution">
    <text evidence="12">The sequence shown here is derived from an EMBL/GenBank/DDBJ whole genome shotgun (WGS) entry which is preliminary data.</text>
</comment>
<feature type="domain" description="CNNM transmembrane" evidence="11">
    <location>
        <begin position="1"/>
        <end position="179"/>
    </location>
</feature>
<keyword evidence="3" id="KW-0677">Repeat</keyword>
<evidence type="ECO:0000256" key="5">
    <source>
        <dbReference type="ARBA" id="ARBA00023122"/>
    </source>
</evidence>
<dbReference type="EMBL" id="AAWS01000010">
    <property type="protein sequence ID" value="EAY29668.1"/>
    <property type="molecule type" value="Genomic_DNA"/>
</dbReference>
<evidence type="ECO:0000256" key="8">
    <source>
        <dbReference type="PROSITE-ProRule" id="PRU01193"/>
    </source>
</evidence>
<comment type="subcellular location">
    <subcellularLocation>
        <location evidence="1">Membrane</location>
        <topology evidence="1">Multi-pass membrane protein</topology>
    </subcellularLocation>
</comment>
<evidence type="ECO:0000313" key="12">
    <source>
        <dbReference type="EMBL" id="EAY29668.1"/>
    </source>
</evidence>
<proteinExistence type="predicted"/>
<dbReference type="PANTHER" id="PTHR22777:SF4">
    <property type="entry name" value="UPF0053 PROTEIN SLL1254"/>
    <property type="match status" value="1"/>
</dbReference>
<dbReference type="AlphaFoldDB" id="A1ZJD2"/>
<feature type="domain" description="CBS" evidence="10">
    <location>
        <begin position="198"/>
        <end position="260"/>
    </location>
</feature>
<dbReference type="Pfam" id="PF00571">
    <property type="entry name" value="CBS"/>
    <property type="match status" value="2"/>
</dbReference>
<dbReference type="InterPro" id="IPR002550">
    <property type="entry name" value="CNNM"/>
</dbReference>
<evidence type="ECO:0000313" key="13">
    <source>
        <dbReference type="Proteomes" id="UP000004095"/>
    </source>
</evidence>
<protein>
    <submittedName>
        <fullName evidence="12">Mg2+ and Co2+ transporter</fullName>
    </submittedName>
</protein>
<dbReference type="SUPFAM" id="SSF54631">
    <property type="entry name" value="CBS-domain pair"/>
    <property type="match status" value="1"/>
</dbReference>
<evidence type="ECO:0000256" key="3">
    <source>
        <dbReference type="ARBA" id="ARBA00022737"/>
    </source>
</evidence>
<dbReference type="PROSITE" id="PS51846">
    <property type="entry name" value="CNNM"/>
    <property type="match status" value="1"/>
</dbReference>
<dbReference type="CDD" id="cd04590">
    <property type="entry name" value="CBS_pair_CorC_HlyC_assoc"/>
    <property type="match status" value="1"/>
</dbReference>
<evidence type="ECO:0000256" key="9">
    <source>
        <dbReference type="SAM" id="Phobius"/>
    </source>
</evidence>
<evidence type="ECO:0000259" key="11">
    <source>
        <dbReference type="PROSITE" id="PS51846"/>
    </source>
</evidence>
<dbReference type="OrthoDB" id="9798188at2"/>
<dbReference type="PROSITE" id="PS51371">
    <property type="entry name" value="CBS"/>
    <property type="match status" value="2"/>
</dbReference>
<evidence type="ECO:0000256" key="6">
    <source>
        <dbReference type="ARBA" id="ARBA00023136"/>
    </source>
</evidence>
<dbReference type="InterPro" id="IPR046342">
    <property type="entry name" value="CBS_dom_sf"/>
</dbReference>
<dbReference type="RefSeq" id="WP_002696161.1">
    <property type="nucleotide sequence ID" value="NZ_AAWS01000010.1"/>
</dbReference>
<organism evidence="12 13">
    <name type="scientific">Microscilla marina ATCC 23134</name>
    <dbReference type="NCBI Taxonomy" id="313606"/>
    <lineage>
        <taxon>Bacteria</taxon>
        <taxon>Pseudomonadati</taxon>
        <taxon>Bacteroidota</taxon>
        <taxon>Cytophagia</taxon>
        <taxon>Cytophagales</taxon>
        <taxon>Microscillaceae</taxon>
        <taxon>Microscilla</taxon>
    </lineage>
</organism>
<dbReference type="Proteomes" id="UP000004095">
    <property type="component" value="Unassembled WGS sequence"/>
</dbReference>
<keyword evidence="6 8" id="KW-0472">Membrane</keyword>
<evidence type="ECO:0000259" key="10">
    <source>
        <dbReference type="PROSITE" id="PS51371"/>
    </source>
</evidence>
<keyword evidence="13" id="KW-1185">Reference proteome</keyword>
<reference evidence="12 13" key="1">
    <citation type="submission" date="2007-01" db="EMBL/GenBank/DDBJ databases">
        <authorList>
            <person name="Haygood M."/>
            <person name="Podell S."/>
            <person name="Anderson C."/>
            <person name="Hopkinson B."/>
            <person name="Roe K."/>
            <person name="Barbeau K."/>
            <person name="Gaasterland T."/>
            <person name="Ferriera S."/>
            <person name="Johnson J."/>
            <person name="Kravitz S."/>
            <person name="Beeson K."/>
            <person name="Sutton G."/>
            <person name="Rogers Y.-H."/>
            <person name="Friedman R."/>
            <person name="Frazier M."/>
            <person name="Venter J.C."/>
        </authorList>
    </citation>
    <scope>NUCLEOTIDE SEQUENCE [LARGE SCALE GENOMIC DNA]</scope>
    <source>
        <strain evidence="12 13">ATCC 23134</strain>
    </source>
</reference>
<keyword evidence="4 8" id="KW-1133">Transmembrane helix</keyword>
<evidence type="ECO:0000256" key="2">
    <source>
        <dbReference type="ARBA" id="ARBA00022692"/>
    </source>
</evidence>
<feature type="domain" description="CBS" evidence="10">
    <location>
        <begin position="263"/>
        <end position="321"/>
    </location>
</feature>
<dbReference type="InterPro" id="IPR000644">
    <property type="entry name" value="CBS_dom"/>
</dbReference>
<dbReference type="Gene3D" id="3.10.580.10">
    <property type="entry name" value="CBS-domain"/>
    <property type="match status" value="1"/>
</dbReference>
<feature type="transmembrane region" description="Helical" evidence="9">
    <location>
        <begin position="57"/>
        <end position="76"/>
    </location>
</feature>